<dbReference type="EMBL" id="UINC01002840">
    <property type="protein sequence ID" value="SVA00820.1"/>
    <property type="molecule type" value="Genomic_DNA"/>
</dbReference>
<name>A0A381S9P9_9ZZZZ</name>
<organism evidence="2">
    <name type="scientific">marine metagenome</name>
    <dbReference type="NCBI Taxonomy" id="408172"/>
    <lineage>
        <taxon>unclassified sequences</taxon>
        <taxon>metagenomes</taxon>
        <taxon>ecological metagenomes</taxon>
    </lineage>
</organism>
<evidence type="ECO:0000313" key="2">
    <source>
        <dbReference type="EMBL" id="SVA00820.1"/>
    </source>
</evidence>
<sequence>MSDYPHTGPVESASRNEKSESVAQTEDGSPILRFRSCRWHTMPDGNEPSYCSHRDVLPFTGMTDFNPEAWCAECKLFKVRRAPRRKPDTNGNT</sequence>
<feature type="region of interest" description="Disordered" evidence="1">
    <location>
        <begin position="1"/>
        <end position="29"/>
    </location>
</feature>
<gene>
    <name evidence="2" type="ORF">METZ01_LOCUS53674</name>
</gene>
<reference evidence="2" key="1">
    <citation type="submission" date="2018-05" db="EMBL/GenBank/DDBJ databases">
        <authorList>
            <person name="Lanie J.A."/>
            <person name="Ng W.-L."/>
            <person name="Kazmierczak K.M."/>
            <person name="Andrzejewski T.M."/>
            <person name="Davidsen T.M."/>
            <person name="Wayne K.J."/>
            <person name="Tettelin H."/>
            <person name="Glass J.I."/>
            <person name="Rusch D."/>
            <person name="Podicherti R."/>
            <person name="Tsui H.-C.T."/>
            <person name="Winkler M.E."/>
        </authorList>
    </citation>
    <scope>NUCLEOTIDE SEQUENCE</scope>
</reference>
<dbReference type="AlphaFoldDB" id="A0A381S9P9"/>
<accession>A0A381S9P9</accession>
<evidence type="ECO:0000256" key="1">
    <source>
        <dbReference type="SAM" id="MobiDB-lite"/>
    </source>
</evidence>
<protein>
    <submittedName>
        <fullName evidence="2">Uncharacterized protein</fullName>
    </submittedName>
</protein>
<proteinExistence type="predicted"/>